<dbReference type="InterPro" id="IPR000219">
    <property type="entry name" value="DH_dom"/>
</dbReference>
<dbReference type="EMBL" id="CAJHNH020000076">
    <property type="protein sequence ID" value="CAG5115124.1"/>
    <property type="molecule type" value="Genomic_DNA"/>
</dbReference>
<dbReference type="GO" id="GO:0005737">
    <property type="term" value="C:cytoplasm"/>
    <property type="evidence" value="ECO:0007669"/>
    <property type="project" value="UniProtKB-ARBA"/>
</dbReference>
<dbReference type="PANTHER" id="PTHR12877:SF7">
    <property type="entry name" value="RHO GUANINE NUCLEOTIDE EXCHANGE FACTOR 10-LIKE PROTEIN"/>
    <property type="match status" value="1"/>
</dbReference>
<accession>A0A8S3YF67</accession>
<dbReference type="Pfam" id="PF19057">
    <property type="entry name" value="PH_19"/>
    <property type="match status" value="1"/>
</dbReference>
<dbReference type="PROSITE" id="PS50010">
    <property type="entry name" value="DH_2"/>
    <property type="match status" value="1"/>
</dbReference>
<dbReference type="InterPro" id="IPR039919">
    <property type="entry name" value="ARHGEF10/ARHGEF17"/>
</dbReference>
<evidence type="ECO:0000259" key="4">
    <source>
        <dbReference type="PROSITE" id="PS50010"/>
    </source>
</evidence>
<dbReference type="GO" id="GO:0051496">
    <property type="term" value="P:positive regulation of stress fiber assembly"/>
    <property type="evidence" value="ECO:0007669"/>
    <property type="project" value="TreeGrafter"/>
</dbReference>
<feature type="compositionally biased region" description="Polar residues" evidence="3">
    <location>
        <begin position="1101"/>
        <end position="1111"/>
    </location>
</feature>
<keyword evidence="2" id="KW-0344">Guanine-nucleotide releasing factor</keyword>
<feature type="compositionally biased region" description="Basic and acidic residues" evidence="3">
    <location>
        <begin position="1"/>
        <end position="17"/>
    </location>
</feature>
<keyword evidence="1" id="KW-0597">Phosphoprotein</keyword>
<feature type="compositionally biased region" description="Low complexity" evidence="3">
    <location>
        <begin position="1052"/>
        <end position="1071"/>
    </location>
</feature>
<dbReference type="Pfam" id="PF19056">
    <property type="entry name" value="WD40_2"/>
    <property type="match status" value="1"/>
</dbReference>
<feature type="region of interest" description="Disordered" evidence="3">
    <location>
        <begin position="1"/>
        <end position="28"/>
    </location>
</feature>
<feature type="region of interest" description="Disordered" evidence="3">
    <location>
        <begin position="1048"/>
        <end position="1120"/>
    </location>
</feature>
<dbReference type="GO" id="GO:0005085">
    <property type="term" value="F:guanyl-nucleotide exchange factor activity"/>
    <property type="evidence" value="ECO:0007669"/>
    <property type="project" value="UniProtKB-KW"/>
</dbReference>
<gene>
    <name evidence="5" type="ORF">CUNI_LOCUS682</name>
</gene>
<dbReference type="PANTHER" id="PTHR12877">
    <property type="entry name" value="RHO GUANINE NUCLEOTIDE EXCHANGE FACTOR"/>
    <property type="match status" value="1"/>
</dbReference>
<feature type="domain" description="DH" evidence="4">
    <location>
        <begin position="77"/>
        <end position="262"/>
    </location>
</feature>
<dbReference type="OrthoDB" id="28697at2759"/>
<organism evidence="5 6">
    <name type="scientific">Candidula unifasciata</name>
    <dbReference type="NCBI Taxonomy" id="100452"/>
    <lineage>
        <taxon>Eukaryota</taxon>
        <taxon>Metazoa</taxon>
        <taxon>Spiralia</taxon>
        <taxon>Lophotrochozoa</taxon>
        <taxon>Mollusca</taxon>
        <taxon>Gastropoda</taxon>
        <taxon>Heterobranchia</taxon>
        <taxon>Euthyneura</taxon>
        <taxon>Panpulmonata</taxon>
        <taxon>Eupulmonata</taxon>
        <taxon>Stylommatophora</taxon>
        <taxon>Helicina</taxon>
        <taxon>Helicoidea</taxon>
        <taxon>Geomitridae</taxon>
        <taxon>Candidula</taxon>
    </lineage>
</organism>
<dbReference type="FunFam" id="1.20.900.10:FF:000003">
    <property type="entry name" value="Rho guanine nucleotide exchange factor 10 like"/>
    <property type="match status" value="1"/>
</dbReference>
<feature type="non-terminal residue" evidence="5">
    <location>
        <position position="1"/>
    </location>
</feature>
<dbReference type="InterPro" id="IPR035899">
    <property type="entry name" value="DBL_dom_sf"/>
</dbReference>
<evidence type="ECO:0000256" key="3">
    <source>
        <dbReference type="SAM" id="MobiDB-lite"/>
    </source>
</evidence>
<dbReference type="SUPFAM" id="SSF48065">
    <property type="entry name" value="DBL homology domain (DH-domain)"/>
    <property type="match status" value="1"/>
</dbReference>
<dbReference type="CDD" id="cd00160">
    <property type="entry name" value="RhoGEF"/>
    <property type="match status" value="1"/>
</dbReference>
<dbReference type="Proteomes" id="UP000678393">
    <property type="component" value="Unassembled WGS sequence"/>
</dbReference>
<evidence type="ECO:0000256" key="2">
    <source>
        <dbReference type="ARBA" id="ARBA00022658"/>
    </source>
</evidence>
<evidence type="ECO:0000256" key="1">
    <source>
        <dbReference type="ARBA" id="ARBA00022553"/>
    </source>
</evidence>
<dbReference type="GO" id="GO:0030036">
    <property type="term" value="P:actin cytoskeleton organization"/>
    <property type="evidence" value="ECO:0007669"/>
    <property type="project" value="TreeGrafter"/>
</dbReference>
<dbReference type="AlphaFoldDB" id="A0A8S3YF67"/>
<name>A0A8S3YF67_9EUPU</name>
<evidence type="ECO:0000313" key="6">
    <source>
        <dbReference type="Proteomes" id="UP000678393"/>
    </source>
</evidence>
<evidence type="ECO:0000313" key="5">
    <source>
        <dbReference type="EMBL" id="CAG5115124.1"/>
    </source>
</evidence>
<dbReference type="SUPFAM" id="SSF50978">
    <property type="entry name" value="WD40 repeat-like"/>
    <property type="match status" value="1"/>
</dbReference>
<dbReference type="SMART" id="SM00325">
    <property type="entry name" value="RhoGEF"/>
    <property type="match status" value="1"/>
</dbReference>
<dbReference type="InterPro" id="IPR036322">
    <property type="entry name" value="WD40_repeat_dom_sf"/>
</dbReference>
<sequence length="1160" mass="130226">DEVLLDDRGYDIDDTPDKPLPPKPGKKGFFLRTRVASNDSASQDDSGSCLPVTINLQKHPHPALPPQPVGLTQNQIKRRLVIESIISSERSYLDSLERLVKDYEKTLLEFIPQPKSHVRRVFSKMREIIGHHKMFQIELSERVKLWDEEEKIGDIFTASFSKTMLINAYSVYVNNFAAAMDEVRLLQRARQIFQDFLQKQEKNSADRLSIFGLMVKPVQRFPQFIMFLQDLIKLTPQSHDDRRALQLALTELENVAYRLNERKRQIQHVLDTWNLDVDHKRRLIRTDSVEQMHGDMDNLKCKDRRLILMNDHVLCVKVIHKEISGFEVERYALRWVDKLKDLELKDTSITCGVQSILGRESGRIPVSQQLGESEDDPFHLLADLHDISHDHEIIKQMSALASRLRRSYAGHGLREELIHEISNDLQQMIQVKEEQLRLVNSCTVVLEDTARLDKPHRVLQMATPALKLDWCIDFLMAKLASDKSNNLAWDGTSGSDGGDFDVVPAYFLKQIPVDVPKNYTSIKCAVSVYLNSKRSASGLGLQHLWVCSSTPAHGQVSILSVHNSKPALVESFRACGSDILAVELVPGCGQVTQPGKLLFAEDTVWMATSQNEILIFPLTSEDGVRRQPLTSIPASHTTVSIKFVDEQFFCGSTAGILTIFTREPDGSWNISSPTALSVGTASVKLHFVYQQYMWVSCGSRLSQLEIDSLQVESVSVLQVSDESNIDHVVKSGVGIWVSFCGHSVIKLFHLETMENLQEISVGNFVSRIITEKSWTITGGSENLAVTALAVSRGFLWIGTSCGVMLTVPLPRLSDGVPLYRGSPKLSLHAHKGPVLEMKRASSLLSTIETRQSHRNLERKRLELETLHQRMRNTGIDESVEITNVENLNVLESDSNQKVLSRFSNSVNENDQAKTVGLSGTGENFGLNVPVSNRQSFIDKNESWTTVDDSSVQLRNKRRSSESYRRSKTLSPSLDLVHRNMLKSKVYSQSHLDLNSAEPSEVGILYRALLDDLSSGQEFRYVGESGTNKFMGEKSRRWSNRVSSQMSNISTPSWLMTSSSSSSGPASHSSSQESRHDLPVPKIESQAESTGGITESHRDHSTSGVSRLTESGTADRKHFSKPSSNAVIVVSGGDGYCDLDMARRETKMDDACVLMWIHKFY</sequence>
<protein>
    <recommendedName>
        <fullName evidence="4">DH domain-containing protein</fullName>
    </recommendedName>
</protein>
<dbReference type="Gene3D" id="1.20.900.10">
    <property type="entry name" value="Dbl homology (DH) domain"/>
    <property type="match status" value="1"/>
</dbReference>
<proteinExistence type="predicted"/>
<comment type="caution">
    <text evidence="5">The sequence shown here is derived from an EMBL/GenBank/DDBJ whole genome shotgun (WGS) entry which is preliminary data.</text>
</comment>
<keyword evidence="6" id="KW-1185">Reference proteome</keyword>
<dbReference type="Pfam" id="PF00621">
    <property type="entry name" value="RhoGEF"/>
    <property type="match status" value="1"/>
</dbReference>
<reference evidence="5" key="1">
    <citation type="submission" date="2021-04" db="EMBL/GenBank/DDBJ databases">
        <authorList>
            <consortium name="Molecular Ecology Group"/>
        </authorList>
    </citation>
    <scope>NUCLEOTIDE SEQUENCE</scope>
</reference>